<dbReference type="PANTHER" id="PTHR43537:SF20">
    <property type="entry name" value="HTH-TYPE TRANSCRIPTIONAL REPRESSOR GLAR"/>
    <property type="match status" value="1"/>
</dbReference>
<evidence type="ECO:0000313" key="7">
    <source>
        <dbReference type="Proteomes" id="UP000727907"/>
    </source>
</evidence>
<evidence type="ECO:0000259" key="5">
    <source>
        <dbReference type="PROSITE" id="PS50949"/>
    </source>
</evidence>
<evidence type="ECO:0000256" key="3">
    <source>
        <dbReference type="ARBA" id="ARBA00023163"/>
    </source>
</evidence>
<feature type="compositionally biased region" description="Polar residues" evidence="4">
    <location>
        <begin position="15"/>
        <end position="24"/>
    </location>
</feature>
<dbReference type="Pfam" id="PF00392">
    <property type="entry name" value="GntR"/>
    <property type="match status" value="1"/>
</dbReference>
<dbReference type="SMART" id="SM00895">
    <property type="entry name" value="FCD"/>
    <property type="match status" value="1"/>
</dbReference>
<evidence type="ECO:0000256" key="2">
    <source>
        <dbReference type="ARBA" id="ARBA00023125"/>
    </source>
</evidence>
<organism evidence="6 7">
    <name type="scientific">Reyranella humidisoli</name>
    <dbReference type="NCBI Taxonomy" id="2849149"/>
    <lineage>
        <taxon>Bacteria</taxon>
        <taxon>Pseudomonadati</taxon>
        <taxon>Pseudomonadota</taxon>
        <taxon>Alphaproteobacteria</taxon>
        <taxon>Hyphomicrobiales</taxon>
        <taxon>Reyranellaceae</taxon>
        <taxon>Reyranella</taxon>
    </lineage>
</organism>
<dbReference type="InterPro" id="IPR011711">
    <property type="entry name" value="GntR_C"/>
</dbReference>
<comment type="caution">
    <text evidence="6">The sequence shown here is derived from an EMBL/GenBank/DDBJ whole genome shotgun (WGS) entry which is preliminary data.</text>
</comment>
<feature type="domain" description="HTH gntR-type" evidence="5">
    <location>
        <begin position="30"/>
        <end position="97"/>
    </location>
</feature>
<keyword evidence="1" id="KW-0805">Transcription regulation</keyword>
<dbReference type="PROSITE" id="PS50949">
    <property type="entry name" value="HTH_GNTR"/>
    <property type="match status" value="1"/>
</dbReference>
<dbReference type="EMBL" id="JAHOPB010000002">
    <property type="protein sequence ID" value="MBU8876617.1"/>
    <property type="molecule type" value="Genomic_DNA"/>
</dbReference>
<keyword evidence="3" id="KW-0804">Transcription</keyword>
<proteinExistence type="predicted"/>
<keyword evidence="2" id="KW-0238">DNA-binding</keyword>
<feature type="region of interest" description="Disordered" evidence="4">
    <location>
        <begin position="1"/>
        <end position="24"/>
    </location>
</feature>
<evidence type="ECO:0000313" key="6">
    <source>
        <dbReference type="EMBL" id="MBU8876617.1"/>
    </source>
</evidence>
<dbReference type="RefSeq" id="WP_216965548.1">
    <property type="nucleotide sequence ID" value="NZ_JAHOPB010000002.1"/>
</dbReference>
<evidence type="ECO:0000256" key="4">
    <source>
        <dbReference type="SAM" id="MobiDB-lite"/>
    </source>
</evidence>
<dbReference type="InterPro" id="IPR000524">
    <property type="entry name" value="Tscrpt_reg_HTH_GntR"/>
</dbReference>
<dbReference type="SMART" id="SM00345">
    <property type="entry name" value="HTH_GNTR"/>
    <property type="match status" value="1"/>
</dbReference>
<sequence length="260" mass="29533">MPKTLPAVPFEGANENLSATTAPQDVSREDAATFDILRKMREDILCCVLKPDQKLKFGELRQRYDTSVGTLREALSHLVSEGLARTEAGRGFQVAPISLADFLDLSELRVYLETKTLADAIRHGTDAWEAEIVSSYFLLSKLAAPRPDDPLSVKQEWGKRHKRYHDALVATCRSPWSLHYRSELFDQARRYHWLTMIHSRLHRRNEHLEIRDAVLARDSDLACSLLEQHIRTTVEQAVSDVPGLIRGNARALRPAGRRKS</sequence>
<dbReference type="PANTHER" id="PTHR43537">
    <property type="entry name" value="TRANSCRIPTIONAL REGULATOR, GNTR FAMILY"/>
    <property type="match status" value="1"/>
</dbReference>
<evidence type="ECO:0000256" key="1">
    <source>
        <dbReference type="ARBA" id="ARBA00023015"/>
    </source>
</evidence>
<keyword evidence="7" id="KW-1185">Reference proteome</keyword>
<name>A0ABS6ISB6_9HYPH</name>
<reference evidence="6 7" key="1">
    <citation type="submission" date="2021-06" db="EMBL/GenBank/DDBJ databases">
        <authorList>
            <person name="Lee D.H."/>
        </authorList>
    </citation>
    <scope>NUCLEOTIDE SEQUENCE [LARGE SCALE GENOMIC DNA]</scope>
    <source>
        <strain evidence="6 7">MMS21-HV4-11</strain>
    </source>
</reference>
<accession>A0ABS6ISB6</accession>
<dbReference type="Proteomes" id="UP000727907">
    <property type="component" value="Unassembled WGS sequence"/>
</dbReference>
<dbReference type="Pfam" id="PF07729">
    <property type="entry name" value="FCD"/>
    <property type="match status" value="1"/>
</dbReference>
<protein>
    <submittedName>
        <fullName evidence="6">FCD domain-containing protein</fullName>
    </submittedName>
</protein>
<gene>
    <name evidence="6" type="ORF">KQ910_22780</name>
</gene>